<dbReference type="InterPro" id="IPR027417">
    <property type="entry name" value="P-loop_NTPase"/>
</dbReference>
<dbReference type="SUPFAM" id="SSF90123">
    <property type="entry name" value="ABC transporter transmembrane region"/>
    <property type="match status" value="1"/>
</dbReference>
<evidence type="ECO:0000259" key="10">
    <source>
        <dbReference type="PROSITE" id="PS50893"/>
    </source>
</evidence>
<dbReference type="FunFam" id="3.40.50.300:FF:000854">
    <property type="entry name" value="Multidrug ABC transporter ATP-binding protein"/>
    <property type="match status" value="1"/>
</dbReference>
<dbReference type="InterPro" id="IPR011527">
    <property type="entry name" value="ABC1_TM_dom"/>
</dbReference>
<evidence type="ECO:0000256" key="6">
    <source>
        <dbReference type="ARBA" id="ARBA00022840"/>
    </source>
</evidence>
<evidence type="ECO:0000256" key="7">
    <source>
        <dbReference type="ARBA" id="ARBA00022989"/>
    </source>
</evidence>
<dbReference type="SMART" id="SM00382">
    <property type="entry name" value="AAA"/>
    <property type="match status" value="1"/>
</dbReference>
<keyword evidence="8 9" id="KW-0472">Membrane</keyword>
<dbReference type="GO" id="GO:0005524">
    <property type="term" value="F:ATP binding"/>
    <property type="evidence" value="ECO:0007669"/>
    <property type="project" value="UniProtKB-KW"/>
</dbReference>
<gene>
    <name evidence="12" type="ORF">EJP82_19025</name>
</gene>
<dbReference type="Pfam" id="PF00664">
    <property type="entry name" value="ABC_membrane"/>
    <property type="match status" value="1"/>
</dbReference>
<dbReference type="Gene3D" id="3.40.50.300">
    <property type="entry name" value="P-loop containing nucleotide triphosphate hydrolases"/>
    <property type="match status" value="1"/>
</dbReference>
<reference evidence="12 13" key="1">
    <citation type="submission" date="2018-12" db="EMBL/GenBank/DDBJ databases">
        <authorList>
            <person name="Sun L."/>
            <person name="Chen Z."/>
        </authorList>
    </citation>
    <scope>NUCLEOTIDE SEQUENCE [LARGE SCALE GENOMIC DNA]</scope>
    <source>
        <strain evidence="12 13">DSM 15890</strain>
    </source>
</reference>
<feature type="domain" description="ABC transmembrane type-1" evidence="11">
    <location>
        <begin position="16"/>
        <end position="298"/>
    </location>
</feature>
<evidence type="ECO:0000256" key="2">
    <source>
        <dbReference type="ARBA" id="ARBA00022448"/>
    </source>
</evidence>
<dbReference type="RefSeq" id="WP_127193647.1">
    <property type="nucleotide sequence ID" value="NZ_RZNY01000017.1"/>
</dbReference>
<feature type="domain" description="ABC transporter" evidence="10">
    <location>
        <begin position="332"/>
        <end position="567"/>
    </location>
</feature>
<proteinExistence type="predicted"/>
<dbReference type="GO" id="GO:0015421">
    <property type="term" value="F:ABC-type oligopeptide transporter activity"/>
    <property type="evidence" value="ECO:0007669"/>
    <property type="project" value="TreeGrafter"/>
</dbReference>
<dbReference type="GO" id="GO:0016887">
    <property type="term" value="F:ATP hydrolysis activity"/>
    <property type="evidence" value="ECO:0007669"/>
    <property type="project" value="InterPro"/>
</dbReference>
<dbReference type="CDD" id="cd18548">
    <property type="entry name" value="ABC_6TM_Tm287_like"/>
    <property type="match status" value="1"/>
</dbReference>
<feature type="transmembrane region" description="Helical" evidence="9">
    <location>
        <begin position="278"/>
        <end position="296"/>
    </location>
</feature>
<keyword evidence="7 9" id="KW-1133">Transmembrane helix</keyword>
<dbReference type="Proteomes" id="UP000279446">
    <property type="component" value="Unassembled WGS sequence"/>
</dbReference>
<feature type="transmembrane region" description="Helical" evidence="9">
    <location>
        <begin position="52"/>
        <end position="76"/>
    </location>
</feature>
<keyword evidence="4 9" id="KW-0812">Transmembrane</keyword>
<dbReference type="PROSITE" id="PS50893">
    <property type="entry name" value="ABC_TRANSPORTER_2"/>
    <property type="match status" value="1"/>
</dbReference>
<evidence type="ECO:0000313" key="12">
    <source>
        <dbReference type="EMBL" id="RUT43796.1"/>
    </source>
</evidence>
<dbReference type="InterPro" id="IPR039421">
    <property type="entry name" value="Type_1_exporter"/>
</dbReference>
<dbReference type="InterPro" id="IPR017871">
    <property type="entry name" value="ABC_transporter-like_CS"/>
</dbReference>
<keyword evidence="5" id="KW-0547">Nucleotide-binding</keyword>
<name>A0A3S1DL44_9BACL</name>
<keyword evidence="2" id="KW-0813">Transport</keyword>
<dbReference type="PROSITE" id="PS50929">
    <property type="entry name" value="ABC_TM1F"/>
    <property type="match status" value="1"/>
</dbReference>
<dbReference type="OrthoDB" id="9770415at2"/>
<dbReference type="SUPFAM" id="SSF52540">
    <property type="entry name" value="P-loop containing nucleoside triphosphate hydrolases"/>
    <property type="match status" value="1"/>
</dbReference>
<keyword evidence="13" id="KW-1185">Reference proteome</keyword>
<comment type="caution">
    <text evidence="12">The sequence shown here is derived from an EMBL/GenBank/DDBJ whole genome shotgun (WGS) entry which is preliminary data.</text>
</comment>
<feature type="transmembrane region" description="Helical" evidence="9">
    <location>
        <begin position="235"/>
        <end position="258"/>
    </location>
</feature>
<dbReference type="Gene3D" id="1.20.1560.10">
    <property type="entry name" value="ABC transporter type 1, transmembrane domain"/>
    <property type="match status" value="1"/>
</dbReference>
<sequence>MLKLFRNLKPYRLLVIAVLVLVFFQSLSELYLPTLMSDIIDTGVVKGDTAYIWNIGIFMLLVALGGMVCSIGASYFSSKAASGFGKSLRAKVFNHVENFSLEEFDKLGTASLITRTTNDITQIQQVLIMILRMMIMAPMLCIGGIIMAVSKDATLSLVFIVVIPGLALAILLIARKGMPYFKAIQLKIDKLNLVMREGLTGIRVIRSFNRIDHEKKRFQAANLDLTETSIKVNKIMALMMPIMMLVMNFSSVAIIWFGGLRIDSGHMQVGDLMAFLQYAMQIMFSLVMVSMMFVLIPRASASAIRINEVLDMVPIIKDAEVLKPATGKKGYVEFQNVTFSYPGAEQPAIQDISFAANPGEVTAIIGGTGSGKSTLISLIPRFYEVDSGRVLVDGTDVRDMSQEELRKKIGLVPQKSVLFTGTINDNIRYGKEDATDEEIRHAAQIAQASNFISEMEDGYDSVIAQGGSNVSGGQKQRLSIARALVRQAEVYIFDDSFSALDFKTDAKLRAALKQETQESTVIIVAQRVSTVLDADRIIVMNDSQIAGIGNHRELMETCDVYREIVYSQLSEEEIA</sequence>
<dbReference type="PROSITE" id="PS00211">
    <property type="entry name" value="ABC_TRANSPORTER_1"/>
    <property type="match status" value="1"/>
</dbReference>
<organism evidence="12 13">
    <name type="scientific">Paenibacillus anaericanus</name>
    <dbReference type="NCBI Taxonomy" id="170367"/>
    <lineage>
        <taxon>Bacteria</taxon>
        <taxon>Bacillati</taxon>
        <taxon>Bacillota</taxon>
        <taxon>Bacilli</taxon>
        <taxon>Bacillales</taxon>
        <taxon>Paenibacillaceae</taxon>
        <taxon>Paenibacillus</taxon>
    </lineage>
</organism>
<evidence type="ECO:0000256" key="9">
    <source>
        <dbReference type="SAM" id="Phobius"/>
    </source>
</evidence>
<dbReference type="GO" id="GO:0005886">
    <property type="term" value="C:plasma membrane"/>
    <property type="evidence" value="ECO:0007669"/>
    <property type="project" value="UniProtKB-SubCell"/>
</dbReference>
<feature type="transmembrane region" description="Helical" evidence="9">
    <location>
        <begin position="126"/>
        <end position="149"/>
    </location>
</feature>
<dbReference type="PANTHER" id="PTHR43394">
    <property type="entry name" value="ATP-DEPENDENT PERMEASE MDL1, MITOCHONDRIAL"/>
    <property type="match status" value="1"/>
</dbReference>
<dbReference type="Pfam" id="PF00005">
    <property type="entry name" value="ABC_tran"/>
    <property type="match status" value="1"/>
</dbReference>
<protein>
    <submittedName>
        <fullName evidence="12">ABC transporter ATP-binding protein</fullName>
    </submittedName>
</protein>
<keyword evidence="3" id="KW-1003">Cell membrane</keyword>
<dbReference type="PANTHER" id="PTHR43394:SF1">
    <property type="entry name" value="ATP-BINDING CASSETTE SUB-FAMILY B MEMBER 10, MITOCHONDRIAL"/>
    <property type="match status" value="1"/>
</dbReference>
<dbReference type="InterPro" id="IPR003439">
    <property type="entry name" value="ABC_transporter-like_ATP-bd"/>
</dbReference>
<evidence type="ECO:0000313" key="13">
    <source>
        <dbReference type="Proteomes" id="UP000279446"/>
    </source>
</evidence>
<evidence type="ECO:0000259" key="11">
    <source>
        <dbReference type="PROSITE" id="PS50929"/>
    </source>
</evidence>
<feature type="transmembrane region" description="Helical" evidence="9">
    <location>
        <begin position="155"/>
        <end position="174"/>
    </location>
</feature>
<accession>A0A3S1DL44</accession>
<dbReference type="FunFam" id="1.20.1560.10:FF:000040">
    <property type="entry name" value="Multidrug ABC transporter ATP-binding protein"/>
    <property type="match status" value="1"/>
</dbReference>
<evidence type="ECO:0000256" key="4">
    <source>
        <dbReference type="ARBA" id="ARBA00022692"/>
    </source>
</evidence>
<dbReference type="InterPro" id="IPR036640">
    <property type="entry name" value="ABC1_TM_sf"/>
</dbReference>
<evidence type="ECO:0000256" key="3">
    <source>
        <dbReference type="ARBA" id="ARBA00022475"/>
    </source>
</evidence>
<keyword evidence="6 12" id="KW-0067">ATP-binding</keyword>
<evidence type="ECO:0000256" key="1">
    <source>
        <dbReference type="ARBA" id="ARBA00004651"/>
    </source>
</evidence>
<dbReference type="EMBL" id="RZNY01000017">
    <property type="protein sequence ID" value="RUT43796.1"/>
    <property type="molecule type" value="Genomic_DNA"/>
</dbReference>
<dbReference type="AlphaFoldDB" id="A0A3S1DL44"/>
<comment type="subcellular location">
    <subcellularLocation>
        <location evidence="1">Cell membrane</location>
        <topology evidence="1">Multi-pass membrane protein</topology>
    </subcellularLocation>
</comment>
<dbReference type="InterPro" id="IPR003593">
    <property type="entry name" value="AAA+_ATPase"/>
</dbReference>
<evidence type="ECO:0000256" key="5">
    <source>
        <dbReference type="ARBA" id="ARBA00022741"/>
    </source>
</evidence>
<evidence type="ECO:0000256" key="8">
    <source>
        <dbReference type="ARBA" id="ARBA00023136"/>
    </source>
</evidence>